<evidence type="ECO:0000259" key="1">
    <source>
        <dbReference type="Pfam" id="PF13274"/>
    </source>
</evidence>
<proteinExistence type="predicted"/>
<evidence type="ECO:0000313" key="3">
    <source>
        <dbReference type="Proteomes" id="UP000183400"/>
    </source>
</evidence>
<reference evidence="3" key="1">
    <citation type="submission" date="2016-10" db="EMBL/GenBank/DDBJ databases">
        <authorList>
            <person name="Varghese N."/>
            <person name="Submissions S."/>
        </authorList>
    </citation>
    <scope>NUCLEOTIDE SEQUENCE [LARGE SCALE GENOMIC DNA]</scope>
    <source>
        <strain evidence="3">DSM 27839</strain>
    </source>
</reference>
<name>A0A1H2W8M0_9RHOB</name>
<protein>
    <submittedName>
        <fullName evidence="2">Uncharacterized phage-associated protein</fullName>
    </submittedName>
</protein>
<sequence length="156" mass="17744">MIYDARQVANWFVTRAQREGKTLSIMSLLKLTYIAHGWHLETQNSPLFSNRIEAWQYGPVIPDVYGAFRRQGIHVTGPVQVPNAQFTPSDEYLLDQVYNVYGRLQPFQLSDLTHVSGGPWDIATKSGGYHAVIPDELIKQHYVMKRAEADRQAANV</sequence>
<dbReference type="Proteomes" id="UP000183400">
    <property type="component" value="Unassembled WGS sequence"/>
</dbReference>
<dbReference type="RefSeq" id="WP_074736504.1">
    <property type="nucleotide sequence ID" value="NZ_FNNP01000001.1"/>
</dbReference>
<dbReference type="EMBL" id="FNNP01000001">
    <property type="protein sequence ID" value="SDW76897.1"/>
    <property type="molecule type" value="Genomic_DNA"/>
</dbReference>
<accession>A0A1H2W8M0</accession>
<keyword evidence="3" id="KW-1185">Reference proteome</keyword>
<dbReference type="Pfam" id="PF13274">
    <property type="entry name" value="SocA_Panacea"/>
    <property type="match status" value="1"/>
</dbReference>
<dbReference type="InterPro" id="IPR025272">
    <property type="entry name" value="SocA_Panacea"/>
</dbReference>
<dbReference type="AlphaFoldDB" id="A0A1H2W8M0"/>
<evidence type="ECO:0000313" key="2">
    <source>
        <dbReference type="EMBL" id="SDW76897.1"/>
    </source>
</evidence>
<dbReference type="STRING" id="985054.SAMN05444358_1011708"/>
<organism evidence="2 3">
    <name type="scientific">Ruegeria halocynthiae</name>
    <dbReference type="NCBI Taxonomy" id="985054"/>
    <lineage>
        <taxon>Bacteria</taxon>
        <taxon>Pseudomonadati</taxon>
        <taxon>Pseudomonadota</taxon>
        <taxon>Alphaproteobacteria</taxon>
        <taxon>Rhodobacterales</taxon>
        <taxon>Roseobacteraceae</taxon>
        <taxon>Ruegeria</taxon>
    </lineage>
</organism>
<feature type="domain" description="Antitoxin SocA-like Panacea" evidence="1">
    <location>
        <begin position="28"/>
        <end position="120"/>
    </location>
</feature>
<gene>
    <name evidence="2" type="ORF">SAMN05444358_1011708</name>
</gene>